<reference evidence="4 7" key="1">
    <citation type="submission" date="2016-04" db="EMBL/GenBank/DDBJ databases">
        <authorList>
            <person name="Evans L.H."/>
            <person name="Alamgir A."/>
            <person name="Owens N."/>
            <person name="Weber N.D."/>
            <person name="Virtaneva K."/>
            <person name="Barbian K."/>
            <person name="Babar A."/>
            <person name="Rosenke K."/>
        </authorList>
    </citation>
    <scope>NUCLEOTIDE SEQUENCE [LARGE SCALE GENOMIC DNA]</scope>
    <source>
        <strain evidence="4">S5</strain>
        <strain evidence="7">S5(T) (JCM 30642 \VKM B-2941)</strain>
    </source>
</reference>
<dbReference type="InterPro" id="IPR051797">
    <property type="entry name" value="TrmB-like"/>
</dbReference>
<dbReference type="AlphaFoldDB" id="A0A1N5TG71"/>
<dbReference type="KEGG" id="cdiv:CPM_0527"/>
<gene>
    <name evidence="5" type="ORF">CPM_0527</name>
    <name evidence="4" type="ORF">CSP5_0555</name>
</gene>
<dbReference type="Pfam" id="PF01978">
    <property type="entry name" value="TrmB"/>
    <property type="match status" value="1"/>
</dbReference>
<feature type="domain" description="Transcription regulator TrmB N-terminal" evidence="2">
    <location>
        <begin position="15"/>
        <end position="78"/>
    </location>
</feature>
<proteinExistence type="inferred from homology"/>
<sequence length="241" mass="27275">MDAISSRLEKVAEMLKMFGLSSYEAQAFSALIYHGVANADVIADTAKIPRTSAYKVMESLVEKGYAKETEGRPKMFKPETLEDIRKRIETRVQDLFSEMRQIEDNVPSKGDPQLVYTIYGRSKVMSKIAELINLADKELYICTPMVKEIRMEMKKNIENAMRRNVKVIFVTPPNKRVPQNAQIFRKEGLIATDVVADRSRALLAGPDLNACGYTDNPALALHVFQFVQMIIDSSDFNAKEE</sequence>
<dbReference type="InterPro" id="IPR036388">
    <property type="entry name" value="WH-like_DNA-bd_sf"/>
</dbReference>
<feature type="domain" description="Transcription regulator TrmB C-terminal" evidence="3">
    <location>
        <begin position="115"/>
        <end position="204"/>
    </location>
</feature>
<evidence type="ECO:0000259" key="2">
    <source>
        <dbReference type="Pfam" id="PF01978"/>
    </source>
</evidence>
<evidence type="ECO:0000313" key="5">
    <source>
        <dbReference type="EMBL" id="SJK84407.1"/>
    </source>
</evidence>
<evidence type="ECO:0000259" key="3">
    <source>
        <dbReference type="Pfam" id="PF11495"/>
    </source>
</evidence>
<dbReference type="Proteomes" id="UP000195607">
    <property type="component" value="Chromosome I"/>
</dbReference>
<dbReference type="Pfam" id="PF11495">
    <property type="entry name" value="Regulator_TrmB"/>
    <property type="match status" value="1"/>
</dbReference>
<dbReference type="InterPro" id="IPR036390">
    <property type="entry name" value="WH_DNA-bd_sf"/>
</dbReference>
<protein>
    <submittedName>
        <fullName evidence="4">TrmB family transcriptional regulator</fullName>
    </submittedName>
</protein>
<dbReference type="Gene3D" id="1.10.10.10">
    <property type="entry name" value="Winged helix-like DNA-binding domain superfamily/Winged helix DNA-binding domain"/>
    <property type="match status" value="1"/>
</dbReference>
<dbReference type="GeneID" id="41587852"/>
<comment type="similarity">
    <text evidence="1">Belongs to the transcriptional regulator TrmB family.</text>
</comment>
<reference evidence="6" key="3">
    <citation type="submission" date="2016-06" db="EMBL/GenBank/DDBJ databases">
        <authorList>
            <person name="Toshchakov V.S."/>
        </authorList>
    </citation>
    <scope>NUCLEOTIDE SEQUENCE [LARGE SCALE GENOMIC DNA]</scope>
    <source>
        <strain>PM4 (JCM 30641</strain>
        <strain evidence="6">\VKM B-2940)</strain>
    </source>
</reference>
<dbReference type="OrthoDB" id="30795at2157"/>
<organism evidence="4 7">
    <name type="scientific">Cuniculiplasma divulgatum</name>
    <dbReference type="NCBI Taxonomy" id="1673428"/>
    <lineage>
        <taxon>Archaea</taxon>
        <taxon>Methanobacteriati</taxon>
        <taxon>Thermoplasmatota</taxon>
        <taxon>Thermoplasmata</taxon>
        <taxon>Thermoplasmatales</taxon>
        <taxon>Cuniculiplasmataceae</taxon>
        <taxon>Cuniculiplasma</taxon>
    </lineage>
</organism>
<dbReference type="STRING" id="1673428.CPM_0527"/>
<dbReference type="PANTHER" id="PTHR34293">
    <property type="entry name" value="HTH-TYPE TRANSCRIPTIONAL REGULATOR TRMBL2"/>
    <property type="match status" value="1"/>
</dbReference>
<name>A0A1N5TG71_9ARCH</name>
<evidence type="ECO:0000256" key="1">
    <source>
        <dbReference type="ARBA" id="ARBA00007287"/>
    </source>
</evidence>
<dbReference type="InterPro" id="IPR021586">
    <property type="entry name" value="Tscrpt_reg_TrmB_C"/>
</dbReference>
<keyword evidence="6" id="KW-1185">Reference proteome</keyword>
<dbReference type="PANTHER" id="PTHR34293:SF1">
    <property type="entry name" value="HTH-TYPE TRANSCRIPTIONAL REGULATOR TRMBL2"/>
    <property type="match status" value="1"/>
</dbReference>
<dbReference type="RefSeq" id="WP_077075987.1">
    <property type="nucleotide sequence ID" value="NZ_LT671858.1"/>
</dbReference>
<dbReference type="EMBL" id="LT719092">
    <property type="protein sequence ID" value="SJK84407.1"/>
    <property type="molecule type" value="Genomic_DNA"/>
</dbReference>
<evidence type="ECO:0000313" key="7">
    <source>
        <dbReference type="Proteomes" id="UP000195607"/>
    </source>
</evidence>
<dbReference type="EMBL" id="LT671858">
    <property type="protein sequence ID" value="SIM47107.1"/>
    <property type="molecule type" value="Genomic_DNA"/>
</dbReference>
<dbReference type="Proteomes" id="UP000187822">
    <property type="component" value="Chromosome I"/>
</dbReference>
<dbReference type="SUPFAM" id="SSF46785">
    <property type="entry name" value="Winged helix' DNA-binding domain"/>
    <property type="match status" value="1"/>
</dbReference>
<dbReference type="InterPro" id="IPR002831">
    <property type="entry name" value="Tscrpt_reg_TrmB_N"/>
</dbReference>
<reference evidence="5" key="2">
    <citation type="submission" date="2016-06" db="EMBL/GenBank/DDBJ databases">
        <authorList>
            <person name="Olsen C.W."/>
            <person name="Carey S."/>
            <person name="Hinshaw L."/>
            <person name="Karasin A.I."/>
        </authorList>
    </citation>
    <scope>NUCLEOTIDE SEQUENCE [LARGE SCALE GENOMIC DNA]</scope>
    <source>
        <strain evidence="5">PM4</strain>
    </source>
</reference>
<dbReference type="CDD" id="cd09124">
    <property type="entry name" value="PLDc_like_TrmB_middle"/>
    <property type="match status" value="1"/>
</dbReference>
<accession>A0A1N5TG71</accession>
<evidence type="ECO:0000313" key="6">
    <source>
        <dbReference type="Proteomes" id="UP000187822"/>
    </source>
</evidence>
<evidence type="ECO:0000313" key="4">
    <source>
        <dbReference type="EMBL" id="SIM47107.1"/>
    </source>
</evidence>